<dbReference type="Proteomes" id="UP000318416">
    <property type="component" value="Unassembled WGS sequence"/>
</dbReference>
<keyword evidence="5" id="KW-1185">Reference proteome</keyword>
<dbReference type="Gene3D" id="3.40.630.30">
    <property type="match status" value="1"/>
</dbReference>
<dbReference type="PANTHER" id="PTHR10545">
    <property type="entry name" value="DIAMINE N-ACETYLTRANSFERASE"/>
    <property type="match status" value="1"/>
</dbReference>
<accession>A0A561EZX8</accession>
<dbReference type="SUPFAM" id="SSF55729">
    <property type="entry name" value="Acyl-CoA N-acyltransferases (Nat)"/>
    <property type="match status" value="1"/>
</dbReference>
<dbReference type="InterPro" id="IPR016181">
    <property type="entry name" value="Acyl_CoA_acyltransferase"/>
</dbReference>
<evidence type="ECO:0000256" key="2">
    <source>
        <dbReference type="ARBA" id="ARBA00023315"/>
    </source>
</evidence>
<gene>
    <name evidence="4" type="ORF">FB465_6289</name>
</gene>
<keyword evidence="1 4" id="KW-0808">Transferase</keyword>
<dbReference type="CDD" id="cd04301">
    <property type="entry name" value="NAT_SF"/>
    <property type="match status" value="1"/>
</dbReference>
<organism evidence="4 5">
    <name type="scientific">Kitasatospora atroaurantiaca</name>
    <dbReference type="NCBI Taxonomy" id="285545"/>
    <lineage>
        <taxon>Bacteria</taxon>
        <taxon>Bacillati</taxon>
        <taxon>Actinomycetota</taxon>
        <taxon>Actinomycetes</taxon>
        <taxon>Kitasatosporales</taxon>
        <taxon>Streptomycetaceae</taxon>
        <taxon>Kitasatospora</taxon>
    </lineage>
</organism>
<dbReference type="InterPro" id="IPR000182">
    <property type="entry name" value="GNAT_dom"/>
</dbReference>
<evidence type="ECO:0000313" key="4">
    <source>
        <dbReference type="EMBL" id="TWE21122.1"/>
    </source>
</evidence>
<name>A0A561EZX8_9ACTN</name>
<dbReference type="GO" id="GO:0008080">
    <property type="term" value="F:N-acetyltransferase activity"/>
    <property type="evidence" value="ECO:0007669"/>
    <property type="project" value="UniProtKB-ARBA"/>
</dbReference>
<proteinExistence type="predicted"/>
<evidence type="ECO:0000313" key="5">
    <source>
        <dbReference type="Proteomes" id="UP000318416"/>
    </source>
</evidence>
<dbReference type="InterPro" id="IPR051016">
    <property type="entry name" value="Diverse_Substrate_AcTransf"/>
</dbReference>
<dbReference type="Pfam" id="PF00583">
    <property type="entry name" value="Acetyltransf_1"/>
    <property type="match status" value="1"/>
</dbReference>
<comment type="caution">
    <text evidence="4">The sequence shown here is derived from an EMBL/GenBank/DDBJ whole genome shotgun (WGS) entry which is preliminary data.</text>
</comment>
<protein>
    <submittedName>
        <fullName evidence="4">Acetyltransferase (GNAT) family protein</fullName>
    </submittedName>
</protein>
<evidence type="ECO:0000259" key="3">
    <source>
        <dbReference type="PROSITE" id="PS51186"/>
    </source>
</evidence>
<reference evidence="4 5" key="1">
    <citation type="submission" date="2019-06" db="EMBL/GenBank/DDBJ databases">
        <title>Sequencing the genomes of 1000 actinobacteria strains.</title>
        <authorList>
            <person name="Klenk H.-P."/>
        </authorList>
    </citation>
    <scope>NUCLEOTIDE SEQUENCE [LARGE SCALE GENOMIC DNA]</scope>
    <source>
        <strain evidence="4 5">DSM 41649</strain>
    </source>
</reference>
<evidence type="ECO:0000256" key="1">
    <source>
        <dbReference type="ARBA" id="ARBA00022679"/>
    </source>
</evidence>
<dbReference type="PROSITE" id="PS51186">
    <property type="entry name" value="GNAT"/>
    <property type="match status" value="1"/>
</dbReference>
<dbReference type="EMBL" id="VIVR01000001">
    <property type="protein sequence ID" value="TWE21122.1"/>
    <property type="molecule type" value="Genomic_DNA"/>
</dbReference>
<dbReference type="PANTHER" id="PTHR10545:SF29">
    <property type="entry name" value="GH14572P-RELATED"/>
    <property type="match status" value="1"/>
</dbReference>
<dbReference type="AlphaFoldDB" id="A0A561EZX8"/>
<keyword evidence="2" id="KW-0012">Acyltransferase</keyword>
<sequence length="166" mass="18201">MMTRMIDHETSQVRRAVRGDLAEVAALAAEHAAYEQAAPPAAGLAGLLAAELFDRPQPRLSCLVAELPGGALAGYASFTTEFSTWQGRPYLHLDCLYLRDEHRGLGLGRHLVDAVVAEAKALGLDEVQWNTPAWNEGAIRFYDRLGAVRREKMRYTLSTPDPVKVG</sequence>
<feature type="domain" description="N-acetyltransferase" evidence="3">
    <location>
        <begin position="11"/>
        <end position="162"/>
    </location>
</feature>